<evidence type="ECO:0000313" key="1">
    <source>
        <dbReference type="EMBL" id="GAM11950.1"/>
    </source>
</evidence>
<dbReference type="EMBL" id="BASE01000004">
    <property type="protein sequence ID" value="GAM11950.1"/>
    <property type="molecule type" value="Genomic_DNA"/>
</dbReference>
<comment type="caution">
    <text evidence="1">The sequence shown here is derived from an EMBL/GenBank/DDBJ whole genome shotgun (WGS) entry which is preliminary data.</text>
</comment>
<keyword evidence="2" id="KW-1185">Reference proteome</keyword>
<protein>
    <submittedName>
        <fullName evidence="1">Uncharacterized protein</fullName>
    </submittedName>
</protein>
<dbReference type="AlphaFoldDB" id="A0A0A8WWF0"/>
<organism evidence="1 2">
    <name type="scientific">Mesobacillus selenatarsenatis (strain DSM 18680 / JCM 14380 / FERM P-15431 / SF-1)</name>
    <dbReference type="NCBI Taxonomy" id="1321606"/>
    <lineage>
        <taxon>Bacteria</taxon>
        <taxon>Bacillati</taxon>
        <taxon>Bacillota</taxon>
        <taxon>Bacilli</taxon>
        <taxon>Bacillales</taxon>
        <taxon>Bacillaceae</taxon>
        <taxon>Mesobacillus</taxon>
    </lineage>
</organism>
<name>A0A0A8WWF0_MESS1</name>
<evidence type="ECO:0000313" key="2">
    <source>
        <dbReference type="Proteomes" id="UP000031014"/>
    </source>
</evidence>
<dbReference type="Proteomes" id="UP000031014">
    <property type="component" value="Unassembled WGS sequence"/>
</dbReference>
<gene>
    <name evidence="1" type="ORF">SAMD00020551_0068</name>
</gene>
<accession>A0A0A8WWF0</accession>
<proteinExistence type="predicted"/>
<sequence length="38" mass="4384">MTTVLRRKYEISVCGKNDNGSEIAFIRLKIRSGTRNKK</sequence>
<reference evidence="1 2" key="1">
    <citation type="submission" date="2013-06" db="EMBL/GenBank/DDBJ databases">
        <title>Whole genome shotgun sequence of Bacillus selenatarsenatis SF-1.</title>
        <authorList>
            <person name="Kuroda M."/>
            <person name="Sei K."/>
            <person name="Yamashita M."/>
            <person name="Ike M."/>
        </authorList>
    </citation>
    <scope>NUCLEOTIDE SEQUENCE [LARGE SCALE GENOMIC DNA]</scope>
    <source>
        <strain evidence="1 2">SF-1</strain>
    </source>
</reference>